<feature type="transmembrane region" description="Helical" evidence="1">
    <location>
        <begin position="12"/>
        <end position="31"/>
    </location>
</feature>
<keyword evidence="1" id="KW-0812">Transmembrane</keyword>
<dbReference type="Proteomes" id="UP000014962">
    <property type="component" value="Unassembled WGS sequence"/>
</dbReference>
<keyword evidence="1" id="KW-0472">Membrane</keyword>
<comment type="caution">
    <text evidence="2">The sequence shown here is derived from an EMBL/GenBank/DDBJ whole genome shotgun (WGS) entry which is preliminary data.</text>
</comment>
<organism evidence="2 3">
    <name type="scientific">Winogradskyella psychrotolerans RS-3</name>
    <dbReference type="NCBI Taxonomy" id="641526"/>
    <lineage>
        <taxon>Bacteria</taxon>
        <taxon>Pseudomonadati</taxon>
        <taxon>Bacteroidota</taxon>
        <taxon>Flavobacteriia</taxon>
        <taxon>Flavobacteriales</taxon>
        <taxon>Flavobacteriaceae</taxon>
        <taxon>Winogradskyella</taxon>
    </lineage>
</organism>
<keyword evidence="3" id="KW-1185">Reference proteome</keyword>
<accession>S7VU55</accession>
<dbReference type="EMBL" id="ATMR01000091">
    <property type="protein sequence ID" value="EPR73591.1"/>
    <property type="molecule type" value="Genomic_DNA"/>
</dbReference>
<keyword evidence="1" id="KW-1133">Transmembrane helix</keyword>
<dbReference type="RefSeq" id="WP_020894491.1">
    <property type="nucleotide sequence ID" value="NZ_ATMR01000091.1"/>
</dbReference>
<gene>
    <name evidence="2" type="ORF">ADIWIN_1621</name>
</gene>
<dbReference type="STRING" id="641526.ADIWIN_1621"/>
<evidence type="ECO:0000313" key="3">
    <source>
        <dbReference type="Proteomes" id="UP000014962"/>
    </source>
</evidence>
<sequence>MFLIVWDLSYTPLILGIGALHLIVDCLKLILQRKKTKRLYFF</sequence>
<proteinExistence type="predicted"/>
<evidence type="ECO:0000313" key="2">
    <source>
        <dbReference type="EMBL" id="EPR73591.1"/>
    </source>
</evidence>
<reference evidence="2 3" key="1">
    <citation type="journal article" date="2013" name="Genome Announc.">
        <title>Draft Genome Sequence of Winogradskyella psychrotolerans RS-3T, Isolated from the Marine Transect of Kongsfjorden, Ny-Alesund, Svalbard, Arctic Ocean.</title>
        <authorList>
            <person name="Kumar Pinnaka A."/>
            <person name="Ara S."/>
            <person name="Singh A."/>
            <person name="Shivaji S."/>
        </authorList>
    </citation>
    <scope>NUCLEOTIDE SEQUENCE [LARGE SCALE GENOMIC DNA]</scope>
    <source>
        <strain evidence="2 3">RS-3</strain>
    </source>
</reference>
<protein>
    <recommendedName>
        <fullName evidence="4">DUF3307 domain-containing protein</fullName>
    </recommendedName>
</protein>
<name>S7VU55_9FLAO</name>
<evidence type="ECO:0000256" key="1">
    <source>
        <dbReference type="SAM" id="Phobius"/>
    </source>
</evidence>
<evidence type="ECO:0008006" key="4">
    <source>
        <dbReference type="Google" id="ProtNLM"/>
    </source>
</evidence>
<dbReference type="AlphaFoldDB" id="S7VU55"/>